<dbReference type="AlphaFoldDB" id="A0A814RI29"/>
<dbReference type="EMBL" id="CAJNOC010009756">
    <property type="protein sequence ID" value="CAF1132549.1"/>
    <property type="molecule type" value="Genomic_DNA"/>
</dbReference>
<accession>A0A814RI29</accession>
<evidence type="ECO:0000313" key="2">
    <source>
        <dbReference type="Proteomes" id="UP000663879"/>
    </source>
</evidence>
<comment type="caution">
    <text evidence="1">The sequence shown here is derived from an EMBL/GenBank/DDBJ whole genome shotgun (WGS) entry which is preliminary data.</text>
</comment>
<sequence length="112" mass="13486">MWLLEALFYSKIQLTVNMYNRDVYNRLKQFLVLCLFIVFNNIRKNNQEKKIEKDEFNELLITQTLKISDYSTQNLDSSIHEVFYCSERKMFGIQLISIPEDTIDRMICTEEN</sequence>
<organism evidence="1 2">
    <name type="scientific">Brachionus calyciflorus</name>
    <dbReference type="NCBI Taxonomy" id="104777"/>
    <lineage>
        <taxon>Eukaryota</taxon>
        <taxon>Metazoa</taxon>
        <taxon>Spiralia</taxon>
        <taxon>Gnathifera</taxon>
        <taxon>Rotifera</taxon>
        <taxon>Eurotatoria</taxon>
        <taxon>Monogononta</taxon>
        <taxon>Pseudotrocha</taxon>
        <taxon>Ploima</taxon>
        <taxon>Brachionidae</taxon>
        <taxon>Brachionus</taxon>
    </lineage>
</organism>
<evidence type="ECO:0000313" key="1">
    <source>
        <dbReference type="EMBL" id="CAF1132549.1"/>
    </source>
</evidence>
<proteinExistence type="predicted"/>
<protein>
    <submittedName>
        <fullName evidence="1">Uncharacterized protein</fullName>
    </submittedName>
</protein>
<keyword evidence="2" id="KW-1185">Reference proteome</keyword>
<gene>
    <name evidence="1" type="ORF">OXX778_LOCUS22540</name>
</gene>
<dbReference type="Proteomes" id="UP000663879">
    <property type="component" value="Unassembled WGS sequence"/>
</dbReference>
<feature type="non-terminal residue" evidence="1">
    <location>
        <position position="1"/>
    </location>
</feature>
<name>A0A814RI29_9BILA</name>
<reference evidence="1" key="1">
    <citation type="submission" date="2021-02" db="EMBL/GenBank/DDBJ databases">
        <authorList>
            <person name="Nowell W R."/>
        </authorList>
    </citation>
    <scope>NUCLEOTIDE SEQUENCE</scope>
    <source>
        <strain evidence="1">Ploen Becks lab</strain>
    </source>
</reference>